<gene>
    <name evidence="1" type="ORF">METZ01_LOCUS110732</name>
</gene>
<name>A0A381X010_9ZZZZ</name>
<reference evidence="1" key="1">
    <citation type="submission" date="2018-05" db="EMBL/GenBank/DDBJ databases">
        <authorList>
            <person name="Lanie J.A."/>
            <person name="Ng W.-L."/>
            <person name="Kazmierczak K.M."/>
            <person name="Andrzejewski T.M."/>
            <person name="Davidsen T.M."/>
            <person name="Wayne K.J."/>
            <person name="Tettelin H."/>
            <person name="Glass J.I."/>
            <person name="Rusch D."/>
            <person name="Podicherti R."/>
            <person name="Tsui H.-C.T."/>
            <person name="Winkler M.E."/>
        </authorList>
    </citation>
    <scope>NUCLEOTIDE SEQUENCE</scope>
</reference>
<dbReference type="EMBL" id="UINC01013388">
    <property type="protein sequence ID" value="SVA57878.1"/>
    <property type="molecule type" value="Genomic_DNA"/>
</dbReference>
<proteinExistence type="predicted"/>
<dbReference type="AlphaFoldDB" id="A0A381X010"/>
<feature type="non-terminal residue" evidence="1">
    <location>
        <position position="35"/>
    </location>
</feature>
<accession>A0A381X010</accession>
<sequence>MSSVDIQEAKGVFAQPWSLKKAIGLLAVFGPAAIV</sequence>
<organism evidence="1">
    <name type="scientific">marine metagenome</name>
    <dbReference type="NCBI Taxonomy" id="408172"/>
    <lineage>
        <taxon>unclassified sequences</taxon>
        <taxon>metagenomes</taxon>
        <taxon>ecological metagenomes</taxon>
    </lineage>
</organism>
<evidence type="ECO:0000313" key="1">
    <source>
        <dbReference type="EMBL" id="SVA57878.1"/>
    </source>
</evidence>
<protein>
    <submittedName>
        <fullName evidence="1">Uncharacterized protein</fullName>
    </submittedName>
</protein>